<feature type="transmembrane region" description="Helical" evidence="1">
    <location>
        <begin position="206"/>
        <end position="234"/>
    </location>
</feature>
<reference evidence="2 3" key="1">
    <citation type="submission" date="2021-06" db="EMBL/GenBank/DDBJ databases">
        <title>Bradyrhizobium sp. S2-11-4 Genome sequencing.</title>
        <authorList>
            <person name="Jin L."/>
        </authorList>
    </citation>
    <scope>NUCLEOTIDE SEQUENCE [LARGE SCALE GENOMIC DNA]</scope>
    <source>
        <strain evidence="2 3">S2-11-4</strain>
    </source>
</reference>
<feature type="transmembrane region" description="Helical" evidence="1">
    <location>
        <begin position="177"/>
        <end position="194"/>
    </location>
</feature>
<accession>A0A975RWV9</accession>
<feature type="transmembrane region" description="Helical" evidence="1">
    <location>
        <begin position="146"/>
        <end position="170"/>
    </location>
</feature>
<dbReference type="EMBL" id="CP076136">
    <property type="protein sequence ID" value="QWG22709.1"/>
    <property type="molecule type" value="Genomic_DNA"/>
</dbReference>
<sequence>MCRLFRRYGHFMKCCRRVLHSDNNFLLRVSAEVHWNPGWPPQNHGLLCRSKGRRIGGTRGRVAGPGQKRPQQMLRPLQRDLRFGCYSIRVSSSPPEDCPHDGAGLGAAGLGDAQLGAGAGAAMGSGAAGFAAAGLGAAGLGAAGLAAAFFLAGLFLALAFLADFFAAFLADFFGADFLAVFLAVFFADFLAFFADFFEDFLADFFFAVTALFLAFFAFLPFLLFLPLAIVNLLLPPNNVHQAFQVVRFRTGPIDQLNPGRGPPVAQSRSSIVCTTGTDVPPAI</sequence>
<keyword evidence="3" id="KW-1185">Reference proteome</keyword>
<gene>
    <name evidence="2" type="ORF">KMZ93_22560</name>
</gene>
<proteinExistence type="predicted"/>
<keyword evidence="1" id="KW-0472">Membrane</keyword>
<dbReference type="AlphaFoldDB" id="A0A975RWV9"/>
<name>A0A975RWV9_9BRAD</name>
<dbReference type="RefSeq" id="WP_215603475.1">
    <property type="nucleotide sequence ID" value="NZ_CP076136.1"/>
</dbReference>
<evidence type="ECO:0000256" key="1">
    <source>
        <dbReference type="SAM" id="Phobius"/>
    </source>
</evidence>
<evidence type="ECO:0000313" key="3">
    <source>
        <dbReference type="Proteomes" id="UP000676951"/>
    </source>
</evidence>
<dbReference type="Proteomes" id="UP000676951">
    <property type="component" value="Chromosome"/>
</dbReference>
<evidence type="ECO:0000313" key="2">
    <source>
        <dbReference type="EMBL" id="QWG22709.1"/>
    </source>
</evidence>
<keyword evidence="1" id="KW-1133">Transmembrane helix</keyword>
<organism evidence="2 3">
    <name type="scientific">Bradyrhizobium sediminis</name>
    <dbReference type="NCBI Taxonomy" id="2840469"/>
    <lineage>
        <taxon>Bacteria</taxon>
        <taxon>Pseudomonadati</taxon>
        <taxon>Pseudomonadota</taxon>
        <taxon>Alphaproteobacteria</taxon>
        <taxon>Hyphomicrobiales</taxon>
        <taxon>Nitrobacteraceae</taxon>
        <taxon>Bradyrhizobium</taxon>
    </lineage>
</organism>
<feature type="transmembrane region" description="Helical" evidence="1">
    <location>
        <begin position="119"/>
        <end position="140"/>
    </location>
</feature>
<keyword evidence="1" id="KW-0812">Transmembrane</keyword>
<protein>
    <submittedName>
        <fullName evidence="2">Uncharacterized protein</fullName>
    </submittedName>
</protein>